<feature type="domain" description="Mce/MlaD" evidence="1">
    <location>
        <begin position="38"/>
        <end position="109"/>
    </location>
</feature>
<reference evidence="2 3" key="1">
    <citation type="submission" date="2016-11" db="EMBL/GenBank/DDBJ databases">
        <authorList>
            <consortium name="Pathogen Informatics"/>
        </authorList>
    </citation>
    <scope>NUCLEOTIDE SEQUENCE [LARGE SCALE GENOMIC DNA]</scope>
    <source>
        <strain evidence="2 3">968</strain>
    </source>
</reference>
<dbReference type="PANTHER" id="PTHR33371:SF16">
    <property type="entry name" value="MCE-FAMILY PROTEIN MCE3F"/>
    <property type="match status" value="1"/>
</dbReference>
<comment type="caution">
    <text evidence="2">The sequence shown here is derived from an EMBL/GenBank/DDBJ whole genome shotgun (WGS) entry which is preliminary data.</text>
</comment>
<dbReference type="PANTHER" id="PTHR33371">
    <property type="entry name" value="INTERMEMBRANE PHOSPHOLIPID TRANSPORT SYSTEM BINDING PROTEIN MLAD-RELATED"/>
    <property type="match status" value="1"/>
</dbReference>
<dbReference type="GO" id="GO:0005576">
    <property type="term" value="C:extracellular region"/>
    <property type="evidence" value="ECO:0007669"/>
    <property type="project" value="TreeGrafter"/>
</dbReference>
<protein>
    <submittedName>
        <fullName evidence="2">Mce family protein</fullName>
    </submittedName>
</protein>
<dbReference type="EMBL" id="FSFA01000001">
    <property type="protein sequence ID" value="SHW98570.1"/>
    <property type="molecule type" value="Genomic_DNA"/>
</dbReference>
<dbReference type="RefSeq" id="WP_074252210.1">
    <property type="nucleotide sequence ID" value="NZ_CP065265.1"/>
</dbReference>
<dbReference type="Proteomes" id="UP000185183">
    <property type="component" value="Unassembled WGS sequence"/>
</dbReference>
<evidence type="ECO:0000313" key="2">
    <source>
        <dbReference type="EMBL" id="SHW98570.1"/>
    </source>
</evidence>
<dbReference type="Pfam" id="PF02470">
    <property type="entry name" value="MlaD"/>
    <property type="match status" value="1"/>
</dbReference>
<dbReference type="InterPro" id="IPR003399">
    <property type="entry name" value="Mce/MlaD"/>
</dbReference>
<dbReference type="InterPro" id="IPR052336">
    <property type="entry name" value="MlaD_Phospholipid_Transporter"/>
</dbReference>
<evidence type="ECO:0000259" key="1">
    <source>
        <dbReference type="Pfam" id="PF02470"/>
    </source>
</evidence>
<proteinExistence type="predicted"/>
<gene>
    <name evidence="2" type="ORF">SAMEA2275694_01138</name>
</gene>
<evidence type="ECO:0000313" key="3">
    <source>
        <dbReference type="Proteomes" id="UP000185183"/>
    </source>
</evidence>
<organism evidence="2 3">
    <name type="scientific">Mycobacteroides abscessus subsp. bolletii</name>
    <dbReference type="NCBI Taxonomy" id="319705"/>
    <lineage>
        <taxon>Bacteria</taxon>
        <taxon>Bacillati</taxon>
        <taxon>Actinomycetota</taxon>
        <taxon>Actinomycetes</taxon>
        <taxon>Mycobacteriales</taxon>
        <taxon>Mycobacteriaceae</taxon>
        <taxon>Mycobacteroides</taxon>
        <taxon>Mycobacteroides abscessus</taxon>
    </lineage>
</organism>
<accession>A0A9Q7WHP8</accession>
<sequence>MIRNAISIAALVILLAVSVVLIGQQAPLLTSERDLQLVTLHVPDSGGLVPRSKVLLRGVPIGEIAAVDPDAKGVAVQFRYPTALRIPVDSEFRVENLSALGETYLSIKPAHEGAAYLTDGQHLVAQAGAVAGSIGEAAVAFTRLMGGLNPQLVHGIIEELNTALSDGAAAPAFAVASRNFQTLVNTRKDDIRDLLVVSQRLVDRSAELAPTLTAMKTTAPNFFDNLIGVVEGAIVFLYQTGHYPDDVKNGAVPLLNRVSQFVSDIGPDLYNLTEPLRPPLQATAAALMTFDTSRLLDSAIDSLETPGAFTVHVVQSR</sequence>
<name>A0A9Q7WHP8_9MYCO</name>
<dbReference type="AlphaFoldDB" id="A0A9Q7WHP8"/>